<dbReference type="AlphaFoldDB" id="A0ABD1PD86"/>
<proteinExistence type="predicted"/>
<comment type="caution">
    <text evidence="3">The sequence shown here is derived from an EMBL/GenBank/DDBJ whole genome shotgun (WGS) entry which is preliminary data.</text>
</comment>
<keyword evidence="4" id="KW-1185">Reference proteome</keyword>
<evidence type="ECO:0000256" key="1">
    <source>
        <dbReference type="SAM" id="Coils"/>
    </source>
</evidence>
<evidence type="ECO:0000313" key="4">
    <source>
        <dbReference type="Proteomes" id="UP001604336"/>
    </source>
</evidence>
<organism evidence="3 4">
    <name type="scientific">Abeliophyllum distichum</name>
    <dbReference type="NCBI Taxonomy" id="126358"/>
    <lineage>
        <taxon>Eukaryota</taxon>
        <taxon>Viridiplantae</taxon>
        <taxon>Streptophyta</taxon>
        <taxon>Embryophyta</taxon>
        <taxon>Tracheophyta</taxon>
        <taxon>Spermatophyta</taxon>
        <taxon>Magnoliopsida</taxon>
        <taxon>eudicotyledons</taxon>
        <taxon>Gunneridae</taxon>
        <taxon>Pentapetalae</taxon>
        <taxon>asterids</taxon>
        <taxon>lamiids</taxon>
        <taxon>Lamiales</taxon>
        <taxon>Oleaceae</taxon>
        <taxon>Forsythieae</taxon>
        <taxon>Abeliophyllum</taxon>
    </lineage>
</organism>
<evidence type="ECO:0000256" key="2">
    <source>
        <dbReference type="SAM" id="MobiDB-lite"/>
    </source>
</evidence>
<keyword evidence="1" id="KW-0175">Coiled coil</keyword>
<gene>
    <name evidence="3" type="ORF">Adt_45275</name>
</gene>
<feature type="region of interest" description="Disordered" evidence="2">
    <location>
        <begin position="171"/>
        <end position="219"/>
    </location>
</feature>
<dbReference type="EMBL" id="JBFOLK010000014">
    <property type="protein sequence ID" value="KAL2461855.1"/>
    <property type="molecule type" value="Genomic_DNA"/>
</dbReference>
<evidence type="ECO:0000313" key="3">
    <source>
        <dbReference type="EMBL" id="KAL2461855.1"/>
    </source>
</evidence>
<name>A0ABD1PD86_9LAMI</name>
<dbReference type="Proteomes" id="UP001604336">
    <property type="component" value="Unassembled WGS sequence"/>
</dbReference>
<sequence length="219" mass="24488">MNLIQRLVLTKGVYNTLASFDGELDKEEANSKKLSENSKAMSLEKAQLESDKRDHKKTVEASQKHAKEAQKLVDERAFAAETIVATANRNFEAMVAEKDRLLTEVKKEIERVKADRADAEVRAVTAYHEGFKDTPEYKDLAHHFMMAGGEQLVKRIVDTHLKWDISFLRHPPNDLPASEDHTVDEVLSSGEPQGTGEAQNFLSTTREGPQCADPLETVG</sequence>
<accession>A0ABD1PD86</accession>
<feature type="coiled-coil region" evidence="1">
    <location>
        <begin position="95"/>
        <end position="122"/>
    </location>
</feature>
<reference evidence="4" key="1">
    <citation type="submission" date="2024-07" db="EMBL/GenBank/DDBJ databases">
        <title>Two chromosome-level genome assemblies of Korean endemic species Abeliophyllum distichum and Forsythia ovata (Oleaceae).</title>
        <authorList>
            <person name="Jang H."/>
        </authorList>
    </citation>
    <scope>NUCLEOTIDE SEQUENCE [LARGE SCALE GENOMIC DNA]</scope>
</reference>
<feature type="compositionally biased region" description="Polar residues" evidence="2">
    <location>
        <begin position="190"/>
        <end position="207"/>
    </location>
</feature>
<feature type="compositionally biased region" description="Basic and acidic residues" evidence="2">
    <location>
        <begin position="46"/>
        <end position="63"/>
    </location>
</feature>
<feature type="region of interest" description="Disordered" evidence="2">
    <location>
        <begin position="29"/>
        <end position="63"/>
    </location>
</feature>
<protein>
    <submittedName>
        <fullName evidence="3">Uncharacterized protein</fullName>
    </submittedName>
</protein>